<sequence>MDGSGGYTKITEAVIEVPNWTTEGEKWVILVREGVYKENVELDGFIACNLAVVNTTDRTKHHVVALLILEAQYLSLSGHPLHPLHSPVL</sequence>
<dbReference type="InterPro" id="IPR011050">
    <property type="entry name" value="Pectin_lyase_fold/virulence"/>
</dbReference>
<keyword evidence="6" id="KW-1185">Reference proteome</keyword>
<protein>
    <recommendedName>
        <fullName evidence="4">Pectinesterase catalytic domain-containing protein</fullName>
    </recommendedName>
</protein>
<evidence type="ECO:0000313" key="6">
    <source>
        <dbReference type="Proteomes" id="UP000017836"/>
    </source>
</evidence>
<dbReference type="InterPro" id="IPR012334">
    <property type="entry name" value="Pectin_lyas_fold"/>
</dbReference>
<dbReference type="Gramene" id="ERN04706">
    <property type="protein sequence ID" value="ERN04706"/>
    <property type="gene ID" value="AMTR_s00076p00183040"/>
</dbReference>
<dbReference type="Pfam" id="PF01095">
    <property type="entry name" value="Pectinesterase"/>
    <property type="match status" value="1"/>
</dbReference>
<comment type="pathway">
    <text evidence="1">Glycan metabolism; pectin degradation; 2-dehydro-3-deoxy-D-gluconate from pectin: step 1/5.</text>
</comment>
<dbReference type="GO" id="GO:0030599">
    <property type="term" value="F:pectinesterase activity"/>
    <property type="evidence" value="ECO:0007669"/>
    <property type="project" value="InterPro"/>
</dbReference>
<dbReference type="Gene3D" id="2.160.20.10">
    <property type="entry name" value="Single-stranded right-handed beta-helix, Pectin lyase-like"/>
    <property type="match status" value="1"/>
</dbReference>
<evidence type="ECO:0000256" key="3">
    <source>
        <dbReference type="ARBA" id="ARBA00023085"/>
    </source>
</evidence>
<dbReference type="InterPro" id="IPR000070">
    <property type="entry name" value="Pectinesterase_cat"/>
</dbReference>
<accession>W1PAU9</accession>
<evidence type="ECO:0000259" key="4">
    <source>
        <dbReference type="Pfam" id="PF01095"/>
    </source>
</evidence>
<dbReference type="HOGENOM" id="CLU_2457803_0_0_1"/>
<dbReference type="SUPFAM" id="SSF51126">
    <property type="entry name" value="Pectin lyase-like"/>
    <property type="match status" value="1"/>
</dbReference>
<dbReference type="AlphaFoldDB" id="W1PAU9"/>
<dbReference type="Proteomes" id="UP000017836">
    <property type="component" value="Unassembled WGS sequence"/>
</dbReference>
<dbReference type="GO" id="GO:0045490">
    <property type="term" value="P:pectin catabolic process"/>
    <property type="evidence" value="ECO:0007669"/>
    <property type="project" value="UniProtKB-UniPathway"/>
</dbReference>
<organism evidence="5 6">
    <name type="scientific">Amborella trichopoda</name>
    <dbReference type="NCBI Taxonomy" id="13333"/>
    <lineage>
        <taxon>Eukaryota</taxon>
        <taxon>Viridiplantae</taxon>
        <taxon>Streptophyta</taxon>
        <taxon>Embryophyta</taxon>
        <taxon>Tracheophyta</taxon>
        <taxon>Spermatophyta</taxon>
        <taxon>Magnoliopsida</taxon>
        <taxon>Amborellales</taxon>
        <taxon>Amborellaceae</taxon>
        <taxon>Amborella</taxon>
    </lineage>
</organism>
<keyword evidence="2" id="KW-0378">Hydrolase</keyword>
<feature type="domain" description="Pectinesterase catalytic" evidence="4">
    <location>
        <begin position="2"/>
        <end position="42"/>
    </location>
</feature>
<evidence type="ECO:0000256" key="1">
    <source>
        <dbReference type="ARBA" id="ARBA00005184"/>
    </source>
</evidence>
<name>W1PAU9_AMBTC</name>
<evidence type="ECO:0000313" key="5">
    <source>
        <dbReference type="EMBL" id="ERN04706.1"/>
    </source>
</evidence>
<dbReference type="EMBL" id="KI394182">
    <property type="protein sequence ID" value="ERN04706.1"/>
    <property type="molecule type" value="Genomic_DNA"/>
</dbReference>
<dbReference type="GO" id="GO:0042545">
    <property type="term" value="P:cell wall modification"/>
    <property type="evidence" value="ECO:0007669"/>
    <property type="project" value="InterPro"/>
</dbReference>
<keyword evidence="3" id="KW-0063">Aspartyl esterase</keyword>
<proteinExistence type="predicted"/>
<dbReference type="UniPathway" id="UPA00545">
    <property type="reaction ID" value="UER00823"/>
</dbReference>
<gene>
    <name evidence="5" type="ORF">AMTR_s00076p00183040</name>
</gene>
<reference evidence="6" key="1">
    <citation type="journal article" date="2013" name="Science">
        <title>The Amborella genome and the evolution of flowering plants.</title>
        <authorList>
            <consortium name="Amborella Genome Project"/>
        </authorList>
    </citation>
    <scope>NUCLEOTIDE SEQUENCE [LARGE SCALE GENOMIC DNA]</scope>
</reference>
<evidence type="ECO:0000256" key="2">
    <source>
        <dbReference type="ARBA" id="ARBA00022801"/>
    </source>
</evidence>